<evidence type="ECO:0000256" key="3">
    <source>
        <dbReference type="ARBA" id="ARBA00023128"/>
    </source>
</evidence>
<dbReference type="GeneID" id="4320999"/>
<dbReference type="InterPro" id="IPR009069">
    <property type="entry name" value="Cys_alpha_HP_mot_SF"/>
</dbReference>
<dbReference type="GO" id="GO:0005758">
    <property type="term" value="C:mitochondrial intermembrane space"/>
    <property type="evidence" value="ECO:0007669"/>
    <property type="project" value="UniProtKB-SubCell"/>
</dbReference>
<dbReference type="SUPFAM" id="SSF47072">
    <property type="entry name" value="Cysteine alpha-hairpin motif"/>
    <property type="match status" value="1"/>
</dbReference>
<evidence type="ECO:0008006" key="8">
    <source>
        <dbReference type="Google" id="ProtNLM"/>
    </source>
</evidence>
<dbReference type="Proteomes" id="UP000007963">
    <property type="component" value="Unassembled WGS sequence"/>
</dbReference>
<dbReference type="EMBL" id="CH476600">
    <property type="protein sequence ID" value="EAU34528.1"/>
    <property type="molecule type" value="Genomic_DNA"/>
</dbReference>
<evidence type="ECO:0000256" key="4">
    <source>
        <dbReference type="ARBA" id="ARBA00023157"/>
    </source>
</evidence>
<reference evidence="7" key="1">
    <citation type="submission" date="2005-09" db="EMBL/GenBank/DDBJ databases">
        <title>Annotation of the Aspergillus terreus NIH2624 genome.</title>
        <authorList>
            <person name="Birren B.W."/>
            <person name="Lander E.S."/>
            <person name="Galagan J.E."/>
            <person name="Nusbaum C."/>
            <person name="Devon K."/>
            <person name="Henn M."/>
            <person name="Ma L.-J."/>
            <person name="Jaffe D.B."/>
            <person name="Butler J."/>
            <person name="Alvarez P."/>
            <person name="Gnerre S."/>
            <person name="Grabherr M."/>
            <person name="Kleber M."/>
            <person name="Mauceli E.W."/>
            <person name="Brockman W."/>
            <person name="Rounsley S."/>
            <person name="Young S.K."/>
            <person name="LaButti K."/>
            <person name="Pushparaj V."/>
            <person name="DeCaprio D."/>
            <person name="Crawford M."/>
            <person name="Koehrsen M."/>
            <person name="Engels R."/>
            <person name="Montgomery P."/>
            <person name="Pearson M."/>
            <person name="Howarth C."/>
            <person name="Larson L."/>
            <person name="Luoma S."/>
            <person name="White J."/>
            <person name="Alvarado L."/>
            <person name="Kodira C.D."/>
            <person name="Zeng Q."/>
            <person name="Oleary S."/>
            <person name="Yandava C."/>
            <person name="Denning D.W."/>
            <person name="Nierman W.C."/>
            <person name="Milne T."/>
            <person name="Madden K."/>
        </authorList>
    </citation>
    <scope>NUCLEOTIDE SEQUENCE [LARGE SCALE GENOMIC DNA]</scope>
    <source>
        <strain evidence="7">NIH 2624 / FGSC A1156</strain>
    </source>
</reference>
<dbReference type="OrthoDB" id="9971592at2759"/>
<dbReference type="PROSITE" id="PS51808">
    <property type="entry name" value="CHCH"/>
    <property type="match status" value="1"/>
</dbReference>
<dbReference type="eggNOG" id="KOG4618">
    <property type="taxonomic scope" value="Eukaryota"/>
</dbReference>
<comment type="function">
    <text evidence="1">Required for the assembly of cytochrome c oxidase.</text>
</comment>
<dbReference type="Gene3D" id="1.10.287.1130">
    <property type="entry name" value="CytochromE C oxidase copper chaperone"/>
    <property type="match status" value="1"/>
</dbReference>
<evidence type="ECO:0000256" key="5">
    <source>
        <dbReference type="SAM" id="MobiDB-lite"/>
    </source>
</evidence>
<dbReference type="RefSeq" id="XP_001214637.1">
    <property type="nucleotide sequence ID" value="XM_001214637.1"/>
</dbReference>
<comment type="subcellular location">
    <subcellularLocation>
        <location evidence="2">Mitochondrion intermembrane space</location>
    </subcellularLocation>
</comment>
<sequence length="153" mass="17578">MVCCGVVDGRESQLKALRAKTGREFPQLPEGWLVSIKATDFFFPTAIRGWLMNYNSLFSSLTCTPSTPDIMSSQSEQQPQSTNPDDHPNAWGKVERKFTSKSASEYYDPCQDFADRSLKCMKRNGFDKEMCGDYFQAYRDCKKQWLTQKKLAR</sequence>
<evidence type="ECO:0000256" key="2">
    <source>
        <dbReference type="ARBA" id="ARBA00004569"/>
    </source>
</evidence>
<dbReference type="STRING" id="341663.Q0CLH5"/>
<dbReference type="AlphaFoldDB" id="Q0CLH5"/>
<dbReference type="InterPro" id="IPR051040">
    <property type="entry name" value="COX23"/>
</dbReference>
<evidence type="ECO:0000313" key="6">
    <source>
        <dbReference type="EMBL" id="EAU34528.1"/>
    </source>
</evidence>
<feature type="compositionally biased region" description="Polar residues" evidence="5">
    <location>
        <begin position="68"/>
        <end position="83"/>
    </location>
</feature>
<dbReference type="GO" id="GO:0033108">
    <property type="term" value="P:mitochondrial respiratory chain complex assembly"/>
    <property type="evidence" value="ECO:0007669"/>
    <property type="project" value="TreeGrafter"/>
</dbReference>
<name>Q0CLH5_ASPTN</name>
<keyword evidence="3" id="KW-0496">Mitochondrion</keyword>
<evidence type="ECO:0000256" key="1">
    <source>
        <dbReference type="ARBA" id="ARBA00003875"/>
    </source>
</evidence>
<accession>Q0CLH5</accession>
<dbReference type="HOGENOM" id="CLU_1712892_0_0_1"/>
<feature type="region of interest" description="Disordered" evidence="5">
    <location>
        <begin position="68"/>
        <end position="94"/>
    </location>
</feature>
<evidence type="ECO:0000313" key="7">
    <source>
        <dbReference type="Proteomes" id="UP000007963"/>
    </source>
</evidence>
<protein>
    <recommendedName>
        <fullName evidence="8">CHCH domain-containing protein</fullName>
    </recommendedName>
</protein>
<gene>
    <name evidence="6" type="ORF">ATEG_05459</name>
</gene>
<feature type="compositionally biased region" description="Basic and acidic residues" evidence="5">
    <location>
        <begin position="84"/>
        <end position="94"/>
    </location>
</feature>
<dbReference type="PANTHER" id="PTHR46811:SF1">
    <property type="entry name" value="COILED-COIL-HELIX-COILED-COIL-HELIX DOMAIN-CONTAINING PROTEIN 7"/>
    <property type="match status" value="1"/>
</dbReference>
<dbReference type="PANTHER" id="PTHR46811">
    <property type="entry name" value="COILED-COIL-HELIX-COILED-COIL-HELIX DOMAIN-CONTAINING PROTEIN 7"/>
    <property type="match status" value="1"/>
</dbReference>
<organism evidence="6 7">
    <name type="scientific">Aspergillus terreus (strain NIH 2624 / FGSC A1156)</name>
    <dbReference type="NCBI Taxonomy" id="341663"/>
    <lineage>
        <taxon>Eukaryota</taxon>
        <taxon>Fungi</taxon>
        <taxon>Dikarya</taxon>
        <taxon>Ascomycota</taxon>
        <taxon>Pezizomycotina</taxon>
        <taxon>Eurotiomycetes</taxon>
        <taxon>Eurotiomycetidae</taxon>
        <taxon>Eurotiales</taxon>
        <taxon>Aspergillaceae</taxon>
        <taxon>Aspergillus</taxon>
        <taxon>Aspergillus subgen. Circumdati</taxon>
    </lineage>
</organism>
<proteinExistence type="predicted"/>
<keyword evidence="4" id="KW-1015">Disulfide bond</keyword>
<dbReference type="VEuPathDB" id="FungiDB:ATEG_05459"/>